<name>A0ABW1SZ81_9ACTN</name>
<comment type="caution">
    <text evidence="1">The sequence shown here is derived from an EMBL/GenBank/DDBJ whole genome shotgun (WGS) entry which is preliminary data.</text>
</comment>
<dbReference type="RefSeq" id="WP_386764985.1">
    <property type="nucleotide sequence ID" value="NZ_JBHSTI010000008.1"/>
</dbReference>
<keyword evidence="2" id="KW-1185">Reference proteome</keyword>
<organism evidence="1 2">
    <name type="scientific">Longivirga aurantiaca</name>
    <dbReference type="NCBI Taxonomy" id="1837743"/>
    <lineage>
        <taxon>Bacteria</taxon>
        <taxon>Bacillati</taxon>
        <taxon>Actinomycetota</taxon>
        <taxon>Actinomycetes</taxon>
        <taxon>Sporichthyales</taxon>
        <taxon>Sporichthyaceae</taxon>
        <taxon>Longivirga</taxon>
    </lineage>
</organism>
<reference evidence="2" key="1">
    <citation type="journal article" date="2019" name="Int. J. Syst. Evol. Microbiol.">
        <title>The Global Catalogue of Microorganisms (GCM) 10K type strain sequencing project: providing services to taxonomists for standard genome sequencing and annotation.</title>
        <authorList>
            <consortium name="The Broad Institute Genomics Platform"/>
            <consortium name="The Broad Institute Genome Sequencing Center for Infectious Disease"/>
            <person name="Wu L."/>
            <person name="Ma J."/>
        </authorList>
    </citation>
    <scope>NUCLEOTIDE SEQUENCE [LARGE SCALE GENOMIC DNA]</scope>
    <source>
        <strain evidence="2">CGMCC 4.7317</strain>
    </source>
</reference>
<proteinExistence type="predicted"/>
<accession>A0ABW1SZ81</accession>
<evidence type="ECO:0008006" key="3">
    <source>
        <dbReference type="Google" id="ProtNLM"/>
    </source>
</evidence>
<dbReference type="EMBL" id="JBHSTI010000008">
    <property type="protein sequence ID" value="MFC6237569.1"/>
    <property type="molecule type" value="Genomic_DNA"/>
</dbReference>
<sequence>MRTVIGAETAALPRCSRPEHEQWLVWKDGFTGKQPSRRQRFRCVNPDDHTDAHRSRPPVLGVAAHEHRYLGCQMLVPTHAGPVVPEGYHCLGKVIASALVDIAKGQTYSAASRSARAALAVAGGAQQVGREFSTHGQLAADWTEVFTDVVVERPTQWPSVVMLDATKFWRLHPGGKKDAFTLLFAYGYDALEGPVPEPDPWMTPSPKPVANGRMLRIGLAPTESIKTWTDFLFELPGTPL</sequence>
<protein>
    <recommendedName>
        <fullName evidence="3">Mutator family transposase</fullName>
    </recommendedName>
</protein>
<evidence type="ECO:0000313" key="2">
    <source>
        <dbReference type="Proteomes" id="UP001596138"/>
    </source>
</evidence>
<evidence type="ECO:0000313" key="1">
    <source>
        <dbReference type="EMBL" id="MFC6237569.1"/>
    </source>
</evidence>
<gene>
    <name evidence="1" type="ORF">ACFQGU_06745</name>
</gene>
<dbReference type="Proteomes" id="UP001596138">
    <property type="component" value="Unassembled WGS sequence"/>
</dbReference>